<organism evidence="2 3">
    <name type="scientific">Meganyctiphanes norvegica</name>
    <name type="common">Northern krill</name>
    <name type="synonym">Thysanopoda norvegica</name>
    <dbReference type="NCBI Taxonomy" id="48144"/>
    <lineage>
        <taxon>Eukaryota</taxon>
        <taxon>Metazoa</taxon>
        <taxon>Ecdysozoa</taxon>
        <taxon>Arthropoda</taxon>
        <taxon>Crustacea</taxon>
        <taxon>Multicrustacea</taxon>
        <taxon>Malacostraca</taxon>
        <taxon>Eumalacostraca</taxon>
        <taxon>Eucarida</taxon>
        <taxon>Euphausiacea</taxon>
        <taxon>Euphausiidae</taxon>
        <taxon>Meganyctiphanes</taxon>
    </lineage>
</organism>
<dbReference type="Proteomes" id="UP001497623">
    <property type="component" value="Unassembled WGS sequence"/>
</dbReference>
<protein>
    <recommendedName>
        <fullName evidence="4">Gustatory receptor</fullName>
    </recommendedName>
</protein>
<feature type="transmembrane region" description="Helical" evidence="1">
    <location>
        <begin position="97"/>
        <end position="117"/>
    </location>
</feature>
<keyword evidence="1" id="KW-1133">Transmembrane helix</keyword>
<evidence type="ECO:0000313" key="2">
    <source>
        <dbReference type="EMBL" id="CAL4081702.1"/>
    </source>
</evidence>
<name>A0AAV2QGP0_MEGNR</name>
<feature type="transmembrane region" description="Helical" evidence="1">
    <location>
        <begin position="327"/>
        <end position="346"/>
    </location>
</feature>
<dbReference type="AlphaFoldDB" id="A0AAV2QGP0"/>
<feature type="transmembrane region" description="Helical" evidence="1">
    <location>
        <begin position="57"/>
        <end position="77"/>
    </location>
</feature>
<comment type="caution">
    <text evidence="2">The sequence shown here is derived from an EMBL/GenBank/DDBJ whole genome shotgun (WGS) entry which is preliminary data.</text>
</comment>
<keyword evidence="1" id="KW-0472">Membrane</keyword>
<evidence type="ECO:0000313" key="3">
    <source>
        <dbReference type="Proteomes" id="UP001497623"/>
    </source>
</evidence>
<reference evidence="2 3" key="1">
    <citation type="submission" date="2024-05" db="EMBL/GenBank/DDBJ databases">
        <authorList>
            <person name="Wallberg A."/>
        </authorList>
    </citation>
    <scope>NUCLEOTIDE SEQUENCE [LARGE SCALE GENOMIC DNA]</scope>
</reference>
<proteinExistence type="predicted"/>
<sequence length="482" mass="56117">MGCCRKKDKVPFMGIGQHEKEPDFVKQNKRVFAFFKLFGLFLVIWKEKYVMCKGRLMFYYFLWTLIPLLYLALGFAIKNLMMLTYKQEYKDKFDDLLEASVYSLFFGVFPAIWIYLLKRYAIHLPKILMSIIELENTEHYLNHQSKFLDVVELKKDKLRKRFFDDGDTMEYDANLNKSGCCNRFTTFIVEWGPALLCGLSMLLFFALAIAEIIVGENIGLYDQTSGELGGGGRKEGHLLILNLLYPIAYYLTVWFCVVFLEWQLKLYQTIRQQIENIRERKKVVIPEEKREEVENISQNDIRLITKFVLKMQKVFSLLSQYIFRKTIGISVIAFIGCGVFSMYKILGGFGNLFYFVPLALTMYHLQVACKFGHELMEQYESVVELLMQMEEKDDDCVMDGNGGVGHTFQDDIMKLRLKLMESPPKVVIFGGFNVNYEMLAAILTFIVSYAAIPRSLYPEKPDPVQECFINKNTSEVFCKIMS</sequence>
<accession>A0AAV2QGP0</accession>
<evidence type="ECO:0000256" key="1">
    <source>
        <dbReference type="SAM" id="Phobius"/>
    </source>
</evidence>
<feature type="transmembrane region" description="Helical" evidence="1">
    <location>
        <begin position="193"/>
        <end position="214"/>
    </location>
</feature>
<evidence type="ECO:0008006" key="4">
    <source>
        <dbReference type="Google" id="ProtNLM"/>
    </source>
</evidence>
<feature type="transmembrane region" description="Helical" evidence="1">
    <location>
        <begin position="426"/>
        <end position="452"/>
    </location>
</feature>
<keyword evidence="1" id="KW-0812">Transmembrane</keyword>
<feature type="transmembrane region" description="Helical" evidence="1">
    <location>
        <begin position="243"/>
        <end position="262"/>
    </location>
</feature>
<keyword evidence="3" id="KW-1185">Reference proteome</keyword>
<gene>
    <name evidence="2" type="ORF">MNOR_LOCUS11613</name>
</gene>
<dbReference type="EMBL" id="CAXKWB010006150">
    <property type="protein sequence ID" value="CAL4081702.1"/>
    <property type="molecule type" value="Genomic_DNA"/>
</dbReference>